<gene>
    <name evidence="2" type="ORF">THRCLA_00239</name>
</gene>
<name>A0A1W0ABV3_9STRA</name>
<evidence type="ECO:0000313" key="3">
    <source>
        <dbReference type="Proteomes" id="UP000243217"/>
    </source>
</evidence>
<dbReference type="OrthoDB" id="78414at2759"/>
<proteinExistence type="predicted"/>
<keyword evidence="1" id="KW-1133">Transmembrane helix</keyword>
<evidence type="ECO:0000256" key="1">
    <source>
        <dbReference type="SAM" id="Phobius"/>
    </source>
</evidence>
<dbReference type="EMBL" id="JNBS01000106">
    <property type="protein sequence ID" value="OQS07766.1"/>
    <property type="molecule type" value="Genomic_DNA"/>
</dbReference>
<protein>
    <submittedName>
        <fullName evidence="2">Membrane protein</fullName>
    </submittedName>
</protein>
<reference evidence="2 3" key="1">
    <citation type="journal article" date="2014" name="Genome Biol. Evol.">
        <title>The secreted proteins of Achlya hypogyna and Thraustotheca clavata identify the ancestral oomycete secretome and reveal gene acquisitions by horizontal gene transfer.</title>
        <authorList>
            <person name="Misner I."/>
            <person name="Blouin N."/>
            <person name="Leonard G."/>
            <person name="Richards T.A."/>
            <person name="Lane C.E."/>
        </authorList>
    </citation>
    <scope>NUCLEOTIDE SEQUENCE [LARGE SCALE GENOMIC DNA]</scope>
    <source>
        <strain evidence="2 3">ATCC 34112</strain>
    </source>
</reference>
<feature type="transmembrane region" description="Helical" evidence="1">
    <location>
        <begin position="132"/>
        <end position="155"/>
    </location>
</feature>
<feature type="transmembrane region" description="Helical" evidence="1">
    <location>
        <begin position="47"/>
        <end position="67"/>
    </location>
</feature>
<keyword evidence="1" id="KW-0812">Transmembrane</keyword>
<feature type="transmembrane region" description="Helical" evidence="1">
    <location>
        <begin position="161"/>
        <end position="183"/>
    </location>
</feature>
<keyword evidence="1" id="KW-0472">Membrane</keyword>
<organism evidence="2 3">
    <name type="scientific">Thraustotheca clavata</name>
    <dbReference type="NCBI Taxonomy" id="74557"/>
    <lineage>
        <taxon>Eukaryota</taxon>
        <taxon>Sar</taxon>
        <taxon>Stramenopiles</taxon>
        <taxon>Oomycota</taxon>
        <taxon>Saprolegniomycetes</taxon>
        <taxon>Saprolegniales</taxon>
        <taxon>Achlyaceae</taxon>
        <taxon>Thraustotheca</taxon>
    </lineage>
</organism>
<dbReference type="AlphaFoldDB" id="A0A1W0ABV3"/>
<keyword evidence="3" id="KW-1185">Reference proteome</keyword>
<feature type="transmembrane region" description="Helical" evidence="1">
    <location>
        <begin position="79"/>
        <end position="96"/>
    </location>
</feature>
<accession>A0A1W0ABV3</accession>
<sequence>MVFIDIVLPIIVYAIMSTKCSEVLALTCSGIPPVLESLYHWYQYKSIDIIGICVILSLIVSATVAAITSDARLLLVKDSFTTMGAGLLSLGSLCIGKENLIWYYNRQFSGDEAKDRLDALYAKPEVRQATRLMCWVWGVALIFEAFLRLVLIFIIPVYIMVYISTIIMATILSLLLLWSALYVKRVRRRHPHIFDEPTKEISLDIQIEKKNTSVL</sequence>
<evidence type="ECO:0000313" key="2">
    <source>
        <dbReference type="EMBL" id="OQS07766.1"/>
    </source>
</evidence>
<comment type="caution">
    <text evidence="2">The sequence shown here is derived from an EMBL/GenBank/DDBJ whole genome shotgun (WGS) entry which is preliminary data.</text>
</comment>
<dbReference type="NCBIfam" id="NF041646">
    <property type="entry name" value="VC0807_fam"/>
    <property type="match status" value="1"/>
</dbReference>
<dbReference type="Proteomes" id="UP000243217">
    <property type="component" value="Unassembled WGS sequence"/>
</dbReference>